<reference evidence="2 3" key="1">
    <citation type="journal article" date="2014" name="Int. J. Syst. Evol. Microbiol.">
        <title>Complete genome sequence of Corynebacterium casei LMG S-19264T (=DSM 44701T), isolated from a smear-ripened cheese.</title>
        <authorList>
            <consortium name="US DOE Joint Genome Institute (JGI-PGF)"/>
            <person name="Walter F."/>
            <person name="Albersmeier A."/>
            <person name="Kalinowski J."/>
            <person name="Ruckert C."/>
        </authorList>
    </citation>
    <scope>NUCLEOTIDE SEQUENCE [LARGE SCALE GENOMIC DNA]</scope>
    <source>
        <strain evidence="2 3">JCM 4677</strain>
    </source>
</reference>
<organism evidence="2 3">
    <name type="scientific">Streptomyces aurantiacus</name>
    <dbReference type="NCBI Taxonomy" id="47760"/>
    <lineage>
        <taxon>Bacteria</taxon>
        <taxon>Bacillati</taxon>
        <taxon>Actinomycetota</taxon>
        <taxon>Actinomycetes</taxon>
        <taxon>Kitasatosporales</taxon>
        <taxon>Streptomycetaceae</taxon>
        <taxon>Streptomyces</taxon>
        <taxon>Streptomyces aurantiacus group</taxon>
    </lineage>
</organism>
<keyword evidence="3" id="KW-1185">Reference proteome</keyword>
<dbReference type="RefSeq" id="WP_190849487.1">
    <property type="nucleotide sequence ID" value="NZ_AP023440.1"/>
</dbReference>
<protein>
    <submittedName>
        <fullName evidence="2">Uncharacterized protein</fullName>
    </submittedName>
</protein>
<dbReference type="Proteomes" id="UP000516444">
    <property type="component" value="Chromosome"/>
</dbReference>
<dbReference type="EMBL" id="AP023440">
    <property type="protein sequence ID" value="BCL26121.1"/>
    <property type="molecule type" value="Genomic_DNA"/>
</dbReference>
<feature type="region of interest" description="Disordered" evidence="1">
    <location>
        <begin position="20"/>
        <end position="42"/>
    </location>
</feature>
<proteinExistence type="predicted"/>
<name>A0A7G1NUI5_9ACTN</name>
<evidence type="ECO:0000256" key="1">
    <source>
        <dbReference type="SAM" id="MobiDB-lite"/>
    </source>
</evidence>
<evidence type="ECO:0000313" key="3">
    <source>
        <dbReference type="Proteomes" id="UP000516444"/>
    </source>
</evidence>
<accession>A0A7G1NUI5</accession>
<evidence type="ECO:0000313" key="2">
    <source>
        <dbReference type="EMBL" id="BCL26121.1"/>
    </source>
</evidence>
<dbReference type="KEGG" id="sgm:GCM10017557_09800"/>
<gene>
    <name evidence="2" type="ORF">GCM10017557_09800</name>
</gene>
<dbReference type="AlphaFoldDB" id="A0A7G1NUI5"/>
<sequence>MLRQTGADERLFNGVDPQVHRTDAYGQKSGRRGFASAGQSADEDEYDLLLSLSLSALRDKQFARWWGGIITSPPPLPDDGTCG</sequence>